<dbReference type="SMART" id="SM00343">
    <property type="entry name" value="ZnF_C2HC"/>
    <property type="match status" value="1"/>
</dbReference>
<keyword evidence="1" id="KW-0479">Metal-binding</keyword>
<dbReference type="GO" id="GO:0008270">
    <property type="term" value="F:zinc ion binding"/>
    <property type="evidence" value="ECO:0007669"/>
    <property type="project" value="UniProtKB-KW"/>
</dbReference>
<evidence type="ECO:0000259" key="3">
    <source>
        <dbReference type="PROSITE" id="PS50158"/>
    </source>
</evidence>
<evidence type="ECO:0000313" key="4">
    <source>
        <dbReference type="EMBL" id="GEY21807.1"/>
    </source>
</evidence>
<accession>A0A699HPC0</accession>
<dbReference type="InterPro" id="IPR001878">
    <property type="entry name" value="Znf_CCHC"/>
</dbReference>
<protein>
    <recommendedName>
        <fullName evidence="3">CCHC-type domain-containing protein</fullName>
    </recommendedName>
</protein>
<evidence type="ECO:0000256" key="2">
    <source>
        <dbReference type="SAM" id="MobiDB-lite"/>
    </source>
</evidence>
<proteinExistence type="predicted"/>
<feature type="region of interest" description="Disordered" evidence="2">
    <location>
        <begin position="452"/>
        <end position="477"/>
    </location>
</feature>
<feature type="region of interest" description="Disordered" evidence="2">
    <location>
        <begin position="401"/>
        <end position="436"/>
    </location>
</feature>
<dbReference type="AlphaFoldDB" id="A0A699HPC0"/>
<evidence type="ECO:0000256" key="1">
    <source>
        <dbReference type="PROSITE-ProRule" id="PRU00047"/>
    </source>
</evidence>
<sequence length="688" mass="77243">MSSHCQKKFPLLVKKVPPVEVIEFGDSYVAPKNNAATSLTSEGTATKKGRTVAVTTKDMQKRRNDVKARTTLLLALLVEHQLRFSKYKTAQELWAAILKTFGGNEATKKTKKNMLKQQYGNFKAEAKNNSGNEEVNTASIPTASTQVSPVGPNVATASISLNTTCAYIASQSNGSQIKYEDINQIDKDDIEEMDIKWNMALLSMRADRYWKKIGKKISIQGTDVAGFDKSNMECFNCHKMGHFAKECRAPRSQEKGRRENYRQEENHALVVDEEAPTEFSLMAKSSADNGVFDHSLYYKACKKNTDSLNSKITDLSDKLYDTKTMLYHYKLGPSQVKARLVEFKSQEIKFCEKIRGLELDLCNKSFKIERLTNELEQAKKEKGDLDSKLTGFQSASKDLDNLLGSQRNDKNKEGLGYSVVPPPPAQVYSPSKKDMSWSGLPEFADDTITDYSRSSPAIESNSDDLQNRNPSVTETGASSSTILSKLAINFVNSADRPTETKTDKVETAKKLARVKRLERELKARTPPIKIHKVDRGRSRAVRFGKDQFAPILGYVDLVQGNVTTKRVYYVKGLNHHIISVCRFCNADLEENKVVSKSSAIFFKQNTTQSTPTPIDAESPQLIVHNTPDPTIQLYKYKLKNITILKQRIVHFNEAKFINPFATSVIEVGESSSSQVDLSNMHEFYQIHP</sequence>
<keyword evidence="1" id="KW-0862">Zinc</keyword>
<feature type="domain" description="CCHC-type" evidence="3">
    <location>
        <begin position="234"/>
        <end position="248"/>
    </location>
</feature>
<dbReference type="EMBL" id="BKCJ010160753">
    <property type="protein sequence ID" value="GEY21807.1"/>
    <property type="molecule type" value="Genomic_DNA"/>
</dbReference>
<name>A0A699HPC0_TANCI</name>
<organism evidence="4">
    <name type="scientific">Tanacetum cinerariifolium</name>
    <name type="common">Dalmatian daisy</name>
    <name type="synonym">Chrysanthemum cinerariifolium</name>
    <dbReference type="NCBI Taxonomy" id="118510"/>
    <lineage>
        <taxon>Eukaryota</taxon>
        <taxon>Viridiplantae</taxon>
        <taxon>Streptophyta</taxon>
        <taxon>Embryophyta</taxon>
        <taxon>Tracheophyta</taxon>
        <taxon>Spermatophyta</taxon>
        <taxon>Magnoliopsida</taxon>
        <taxon>eudicotyledons</taxon>
        <taxon>Gunneridae</taxon>
        <taxon>Pentapetalae</taxon>
        <taxon>asterids</taxon>
        <taxon>campanulids</taxon>
        <taxon>Asterales</taxon>
        <taxon>Asteraceae</taxon>
        <taxon>Asteroideae</taxon>
        <taxon>Anthemideae</taxon>
        <taxon>Anthemidinae</taxon>
        <taxon>Tanacetum</taxon>
    </lineage>
</organism>
<keyword evidence="1" id="KW-0863">Zinc-finger</keyword>
<dbReference type="SUPFAM" id="SSF57756">
    <property type="entry name" value="Retrovirus zinc finger-like domains"/>
    <property type="match status" value="1"/>
</dbReference>
<comment type="caution">
    <text evidence="4">The sequence shown here is derived from an EMBL/GenBank/DDBJ whole genome shotgun (WGS) entry which is preliminary data.</text>
</comment>
<dbReference type="InterPro" id="IPR036875">
    <property type="entry name" value="Znf_CCHC_sf"/>
</dbReference>
<dbReference type="PROSITE" id="PS50158">
    <property type="entry name" value="ZF_CCHC"/>
    <property type="match status" value="1"/>
</dbReference>
<dbReference type="GO" id="GO:0003676">
    <property type="term" value="F:nucleic acid binding"/>
    <property type="evidence" value="ECO:0007669"/>
    <property type="project" value="InterPro"/>
</dbReference>
<reference evidence="4" key="1">
    <citation type="journal article" date="2019" name="Sci. Rep.">
        <title>Draft genome of Tanacetum cinerariifolium, the natural source of mosquito coil.</title>
        <authorList>
            <person name="Yamashiro T."/>
            <person name="Shiraishi A."/>
            <person name="Satake H."/>
            <person name="Nakayama K."/>
        </authorList>
    </citation>
    <scope>NUCLEOTIDE SEQUENCE</scope>
</reference>
<gene>
    <name evidence="4" type="ORF">Tci_393781</name>
</gene>
<dbReference type="Gene3D" id="4.10.60.10">
    <property type="entry name" value="Zinc finger, CCHC-type"/>
    <property type="match status" value="1"/>
</dbReference>